<dbReference type="Proteomes" id="UP000676310">
    <property type="component" value="Unassembled WGS sequence"/>
</dbReference>
<proteinExistence type="predicted"/>
<evidence type="ECO:0000256" key="1">
    <source>
        <dbReference type="ARBA" id="ARBA00022741"/>
    </source>
</evidence>
<dbReference type="RefSeq" id="XP_043165620.1">
    <property type="nucleotide sequence ID" value="XM_043309685.1"/>
</dbReference>
<sequence>MSADPKQLSKVTMVGPSGFEREPQKNILSEMPLDSGANLESQRQSVTSREKVGVLVLGPTGAGKSSFISTVTDSPVIIGHNITSETKSCRAWEWKVSLNQSVDAIDTPGFDDTIRPGLEILSEIAEFLHQGKHHIAGIIYLHPIQERRLTGTSRLNLNLLQSICGEHFYSHVTIVSTMWNTLPDGSPTIDAQRRELAFREGDNPIVWRDMLDKGSNYARYTGATDSTRAIIMSLLSKHRAPPLMLELELRDPARTPEGTSAGLVLMAEVKAREERLQRELQEEEEEAQKLRAKLEESKRSAAQDRGVGIEVSQGDKQGPRGIVRKIFG</sequence>
<feature type="domain" description="AIG1-type G" evidence="3">
    <location>
        <begin position="54"/>
        <end position="185"/>
    </location>
</feature>
<feature type="region of interest" description="Disordered" evidence="2">
    <location>
        <begin position="278"/>
        <end position="328"/>
    </location>
</feature>
<comment type="caution">
    <text evidence="4">The sequence shown here is derived from an EMBL/GenBank/DDBJ whole genome shotgun (WGS) entry which is preliminary data.</text>
</comment>
<dbReference type="OrthoDB" id="8954335at2759"/>
<dbReference type="Pfam" id="PF04548">
    <property type="entry name" value="AIG1"/>
    <property type="match status" value="1"/>
</dbReference>
<dbReference type="AlphaFoldDB" id="A0A8J2HYM2"/>
<dbReference type="InterPro" id="IPR006703">
    <property type="entry name" value="G_AIG1"/>
</dbReference>
<accession>A0A8J2HYM2</accession>
<gene>
    <name evidence="4" type="ORF">ALTATR162_LOCUS2083</name>
</gene>
<dbReference type="SUPFAM" id="SSF52540">
    <property type="entry name" value="P-loop containing nucleoside triphosphate hydrolases"/>
    <property type="match status" value="1"/>
</dbReference>
<dbReference type="GeneID" id="67013489"/>
<keyword evidence="1" id="KW-0547">Nucleotide-binding</keyword>
<dbReference type="Gene3D" id="3.40.50.300">
    <property type="entry name" value="P-loop containing nucleotide triphosphate hydrolases"/>
    <property type="match status" value="1"/>
</dbReference>
<feature type="region of interest" description="Disordered" evidence="2">
    <location>
        <begin position="1"/>
        <end position="23"/>
    </location>
</feature>
<evidence type="ECO:0000259" key="3">
    <source>
        <dbReference type="Pfam" id="PF04548"/>
    </source>
</evidence>
<reference evidence="4" key="1">
    <citation type="submission" date="2021-05" db="EMBL/GenBank/DDBJ databases">
        <authorList>
            <person name="Stam R."/>
        </authorList>
    </citation>
    <scope>NUCLEOTIDE SEQUENCE</scope>
    <source>
        <strain evidence="4">CS162</strain>
    </source>
</reference>
<dbReference type="InterPro" id="IPR027417">
    <property type="entry name" value="P-loop_NTPase"/>
</dbReference>
<feature type="compositionally biased region" description="Basic and acidic residues" evidence="2">
    <location>
        <begin position="287"/>
        <end position="302"/>
    </location>
</feature>
<evidence type="ECO:0000313" key="4">
    <source>
        <dbReference type="EMBL" id="CAG5147708.1"/>
    </source>
</evidence>
<dbReference type="GO" id="GO:0005525">
    <property type="term" value="F:GTP binding"/>
    <property type="evidence" value="ECO:0007669"/>
    <property type="project" value="InterPro"/>
</dbReference>
<evidence type="ECO:0000256" key="2">
    <source>
        <dbReference type="SAM" id="MobiDB-lite"/>
    </source>
</evidence>
<dbReference type="CDD" id="cd00882">
    <property type="entry name" value="Ras_like_GTPase"/>
    <property type="match status" value="1"/>
</dbReference>
<protein>
    <recommendedName>
        <fullName evidence="3">AIG1-type G domain-containing protein</fullName>
    </recommendedName>
</protein>
<organism evidence="4 5">
    <name type="scientific">Alternaria atra</name>
    <dbReference type="NCBI Taxonomy" id="119953"/>
    <lineage>
        <taxon>Eukaryota</taxon>
        <taxon>Fungi</taxon>
        <taxon>Dikarya</taxon>
        <taxon>Ascomycota</taxon>
        <taxon>Pezizomycotina</taxon>
        <taxon>Dothideomycetes</taxon>
        <taxon>Pleosporomycetidae</taxon>
        <taxon>Pleosporales</taxon>
        <taxon>Pleosporineae</taxon>
        <taxon>Pleosporaceae</taxon>
        <taxon>Alternaria</taxon>
        <taxon>Alternaria sect. Ulocladioides</taxon>
    </lineage>
</organism>
<evidence type="ECO:0000313" key="5">
    <source>
        <dbReference type="Proteomes" id="UP000676310"/>
    </source>
</evidence>
<keyword evidence="5" id="KW-1185">Reference proteome</keyword>
<name>A0A8J2HYM2_9PLEO</name>
<dbReference type="EMBL" id="CAJRGZ010000015">
    <property type="protein sequence ID" value="CAG5147708.1"/>
    <property type="molecule type" value="Genomic_DNA"/>
</dbReference>